<dbReference type="PANTHER" id="PTHR37184">
    <property type="entry name" value="CLAVATA3/ESR (CLE)-RELATED PROTEIN 27"/>
    <property type="match status" value="1"/>
</dbReference>
<sequence length="107" mass="12253">MSFGSHRRVMYSTSLVVILVMLVLQIWVCGVSNCKAGAIRLLQENGVSKFKESGNNITTTNNFKSKEEYFRKYFNERGNTSRVFNKTEKGFVESKRRVPSCPDPLHN</sequence>
<evidence type="ECO:0000313" key="2">
    <source>
        <dbReference type="EMBL" id="VFU56940.1"/>
    </source>
</evidence>
<keyword evidence="1" id="KW-0812">Transmembrane</keyword>
<dbReference type="EMBL" id="CAADRP010001930">
    <property type="protein sequence ID" value="VFU56940.1"/>
    <property type="molecule type" value="Genomic_DNA"/>
</dbReference>
<keyword evidence="1" id="KW-0472">Membrane</keyword>
<gene>
    <name evidence="2" type="ORF">SVIM_LOCUS411015</name>
</gene>
<name>A0A6N2N530_SALVM</name>
<accession>A0A6N2N530</accession>
<organism evidence="2">
    <name type="scientific">Salix viminalis</name>
    <name type="common">Common osier</name>
    <name type="synonym">Basket willow</name>
    <dbReference type="NCBI Taxonomy" id="40686"/>
    <lineage>
        <taxon>Eukaryota</taxon>
        <taxon>Viridiplantae</taxon>
        <taxon>Streptophyta</taxon>
        <taxon>Embryophyta</taxon>
        <taxon>Tracheophyta</taxon>
        <taxon>Spermatophyta</taxon>
        <taxon>Magnoliopsida</taxon>
        <taxon>eudicotyledons</taxon>
        <taxon>Gunneridae</taxon>
        <taxon>Pentapetalae</taxon>
        <taxon>rosids</taxon>
        <taxon>fabids</taxon>
        <taxon>Malpighiales</taxon>
        <taxon>Salicaceae</taxon>
        <taxon>Saliceae</taxon>
        <taxon>Salix</taxon>
    </lineage>
</organism>
<feature type="transmembrane region" description="Helical" evidence="1">
    <location>
        <begin position="9"/>
        <end position="28"/>
    </location>
</feature>
<protein>
    <submittedName>
        <fullName evidence="2">Uncharacterized protein</fullName>
    </submittedName>
</protein>
<proteinExistence type="predicted"/>
<keyword evidence="1" id="KW-1133">Transmembrane helix</keyword>
<dbReference type="AlphaFoldDB" id="A0A6N2N530"/>
<reference evidence="2" key="1">
    <citation type="submission" date="2019-03" db="EMBL/GenBank/DDBJ databases">
        <authorList>
            <person name="Mank J."/>
            <person name="Almeida P."/>
        </authorList>
    </citation>
    <scope>NUCLEOTIDE SEQUENCE</scope>
    <source>
        <strain evidence="2">78183</strain>
    </source>
</reference>
<dbReference type="InterPro" id="IPR040274">
    <property type="entry name" value="CLE27/CLE43"/>
</dbReference>
<evidence type="ECO:0000256" key="1">
    <source>
        <dbReference type="SAM" id="Phobius"/>
    </source>
</evidence>
<dbReference type="PANTHER" id="PTHR37184:SF2">
    <property type="entry name" value="CLAVATA3_ESR (CLE)-RELATED PROTEIN 43"/>
    <property type="match status" value="1"/>
</dbReference>